<dbReference type="GO" id="GO:0003735">
    <property type="term" value="F:structural constituent of ribosome"/>
    <property type="evidence" value="ECO:0007669"/>
    <property type="project" value="InterPro"/>
</dbReference>
<gene>
    <name evidence="7" type="primary">rplI</name>
    <name evidence="9" type="ORF">A2W41_02425</name>
</gene>
<organism evidence="9 10">
    <name type="scientific">Candidatus Ryanbacteria bacterium RIFCSPHIGHO2_01_45_13</name>
    <dbReference type="NCBI Taxonomy" id="1802112"/>
    <lineage>
        <taxon>Bacteria</taxon>
        <taxon>Candidatus Ryaniibacteriota</taxon>
    </lineage>
</organism>
<dbReference type="InterPro" id="IPR009027">
    <property type="entry name" value="Ribosomal_bL9/RNase_H1_N"/>
</dbReference>
<dbReference type="EMBL" id="MHNI01000012">
    <property type="protein sequence ID" value="OGZ42946.1"/>
    <property type="molecule type" value="Genomic_DNA"/>
</dbReference>
<evidence type="ECO:0000256" key="5">
    <source>
        <dbReference type="ARBA" id="ARBA00023274"/>
    </source>
</evidence>
<dbReference type="PROSITE" id="PS00651">
    <property type="entry name" value="RIBOSOMAL_L9"/>
    <property type="match status" value="1"/>
</dbReference>
<dbReference type="SUPFAM" id="SSF55653">
    <property type="entry name" value="Ribosomal protein L9 C-domain"/>
    <property type="match status" value="1"/>
</dbReference>
<evidence type="ECO:0000256" key="1">
    <source>
        <dbReference type="ARBA" id="ARBA00010605"/>
    </source>
</evidence>
<evidence type="ECO:0000256" key="7">
    <source>
        <dbReference type="HAMAP-Rule" id="MF_00503"/>
    </source>
</evidence>
<comment type="similarity">
    <text evidence="1 7">Belongs to the bacterial ribosomal protein bL9 family.</text>
</comment>
<dbReference type="AlphaFoldDB" id="A0A1G2FXZ3"/>
<comment type="caution">
    <text evidence="9">The sequence shown here is derived from an EMBL/GenBank/DDBJ whole genome shotgun (WGS) entry which is preliminary data.</text>
</comment>
<dbReference type="InterPro" id="IPR036935">
    <property type="entry name" value="Ribosomal_bL9_N_sf"/>
</dbReference>
<dbReference type="Pfam" id="PF01281">
    <property type="entry name" value="Ribosomal_L9_N"/>
    <property type="match status" value="1"/>
</dbReference>
<dbReference type="NCBIfam" id="TIGR00158">
    <property type="entry name" value="L9"/>
    <property type="match status" value="1"/>
</dbReference>
<evidence type="ECO:0000313" key="10">
    <source>
        <dbReference type="Proteomes" id="UP000176700"/>
    </source>
</evidence>
<dbReference type="FunFam" id="3.40.5.10:FF:000002">
    <property type="entry name" value="50S ribosomal protein L9"/>
    <property type="match status" value="1"/>
</dbReference>
<dbReference type="HAMAP" id="MF_00503">
    <property type="entry name" value="Ribosomal_bL9"/>
    <property type="match status" value="1"/>
</dbReference>
<protein>
    <recommendedName>
        <fullName evidence="6 7">Large ribosomal subunit protein bL9</fullName>
    </recommendedName>
</protein>
<dbReference type="GO" id="GO:0005840">
    <property type="term" value="C:ribosome"/>
    <property type="evidence" value="ECO:0007669"/>
    <property type="project" value="UniProtKB-KW"/>
</dbReference>
<dbReference type="InterPro" id="IPR000244">
    <property type="entry name" value="Ribosomal_bL9"/>
</dbReference>
<evidence type="ECO:0000256" key="4">
    <source>
        <dbReference type="ARBA" id="ARBA00022980"/>
    </source>
</evidence>
<dbReference type="GO" id="GO:1990904">
    <property type="term" value="C:ribonucleoprotein complex"/>
    <property type="evidence" value="ECO:0007669"/>
    <property type="project" value="UniProtKB-KW"/>
</dbReference>
<dbReference type="SUPFAM" id="SSF55658">
    <property type="entry name" value="L9 N-domain-like"/>
    <property type="match status" value="1"/>
</dbReference>
<dbReference type="Pfam" id="PF03948">
    <property type="entry name" value="Ribosomal_L9_C"/>
    <property type="match status" value="1"/>
</dbReference>
<keyword evidence="2 7" id="KW-0699">rRNA-binding</keyword>
<keyword evidence="3 7" id="KW-0694">RNA-binding</keyword>
<keyword evidence="4 7" id="KW-0689">Ribosomal protein</keyword>
<feature type="domain" description="Ribosomal protein L9" evidence="8">
    <location>
        <begin position="13"/>
        <end position="40"/>
    </location>
</feature>
<dbReference type="InterPro" id="IPR020069">
    <property type="entry name" value="Ribosomal_bL9_C"/>
</dbReference>
<evidence type="ECO:0000313" key="9">
    <source>
        <dbReference type="EMBL" id="OGZ42946.1"/>
    </source>
</evidence>
<dbReference type="InterPro" id="IPR036791">
    <property type="entry name" value="Ribosomal_bL9_C_sf"/>
</dbReference>
<evidence type="ECO:0000259" key="8">
    <source>
        <dbReference type="PROSITE" id="PS00651"/>
    </source>
</evidence>
<accession>A0A1G2FXZ3</accession>
<dbReference type="InterPro" id="IPR020594">
    <property type="entry name" value="Ribosomal_bL9_bac/chp"/>
</dbReference>
<dbReference type="GO" id="GO:0019843">
    <property type="term" value="F:rRNA binding"/>
    <property type="evidence" value="ECO:0007669"/>
    <property type="project" value="UniProtKB-UniRule"/>
</dbReference>
<name>A0A1G2FXZ3_9BACT</name>
<sequence length="149" mass="16270">MKVILLQDVAKTGKRGEVKNVSSGFARNFLIPKKLAKPATPANIKALERMKKDLKQRASKEQKATGEIVKKLEGYIVEFSRKAAESGALYAAIDAAAVAEKLRAEGFLNVEEKLIFLESPIKKIGTFSAMAKFADGLEATFTINVKKAQ</sequence>
<dbReference type="Proteomes" id="UP000176700">
    <property type="component" value="Unassembled WGS sequence"/>
</dbReference>
<dbReference type="Gene3D" id="3.10.430.100">
    <property type="entry name" value="Ribosomal protein L9, C-terminal domain"/>
    <property type="match status" value="1"/>
</dbReference>
<proteinExistence type="inferred from homology"/>
<reference evidence="9 10" key="1">
    <citation type="journal article" date="2016" name="Nat. Commun.">
        <title>Thousands of microbial genomes shed light on interconnected biogeochemical processes in an aquifer system.</title>
        <authorList>
            <person name="Anantharaman K."/>
            <person name="Brown C.T."/>
            <person name="Hug L.A."/>
            <person name="Sharon I."/>
            <person name="Castelle C.J."/>
            <person name="Probst A.J."/>
            <person name="Thomas B.C."/>
            <person name="Singh A."/>
            <person name="Wilkins M.J."/>
            <person name="Karaoz U."/>
            <person name="Brodie E.L."/>
            <person name="Williams K.H."/>
            <person name="Hubbard S.S."/>
            <person name="Banfield J.F."/>
        </authorList>
    </citation>
    <scope>NUCLEOTIDE SEQUENCE [LARGE SCALE GENOMIC DNA]</scope>
</reference>
<evidence type="ECO:0000256" key="3">
    <source>
        <dbReference type="ARBA" id="ARBA00022884"/>
    </source>
</evidence>
<evidence type="ECO:0000256" key="2">
    <source>
        <dbReference type="ARBA" id="ARBA00022730"/>
    </source>
</evidence>
<dbReference type="Gene3D" id="3.40.5.10">
    <property type="entry name" value="Ribosomal protein L9, N-terminal domain"/>
    <property type="match status" value="1"/>
</dbReference>
<dbReference type="GO" id="GO:0006412">
    <property type="term" value="P:translation"/>
    <property type="evidence" value="ECO:0007669"/>
    <property type="project" value="UniProtKB-UniRule"/>
</dbReference>
<dbReference type="PANTHER" id="PTHR21368">
    <property type="entry name" value="50S RIBOSOMAL PROTEIN L9"/>
    <property type="match status" value="1"/>
</dbReference>
<comment type="function">
    <text evidence="7">Binds to the 23S rRNA.</text>
</comment>
<dbReference type="InterPro" id="IPR020070">
    <property type="entry name" value="Ribosomal_bL9_N"/>
</dbReference>
<keyword evidence="5 7" id="KW-0687">Ribonucleoprotein</keyword>
<evidence type="ECO:0000256" key="6">
    <source>
        <dbReference type="ARBA" id="ARBA00035292"/>
    </source>
</evidence>